<dbReference type="Pfam" id="PF13466">
    <property type="entry name" value="STAS_2"/>
    <property type="match status" value="1"/>
</dbReference>
<gene>
    <name evidence="2" type="ORF">SAMN05216505_108136</name>
</gene>
<dbReference type="GO" id="GO:0043856">
    <property type="term" value="F:anti-sigma factor antagonist activity"/>
    <property type="evidence" value="ECO:0007669"/>
    <property type="project" value="TreeGrafter"/>
</dbReference>
<evidence type="ECO:0000313" key="2">
    <source>
        <dbReference type="EMBL" id="SDD49203.1"/>
    </source>
</evidence>
<dbReference type="PROSITE" id="PS50801">
    <property type="entry name" value="STAS"/>
    <property type="match status" value="1"/>
</dbReference>
<dbReference type="EMBL" id="FMZK01000008">
    <property type="protein sequence ID" value="SDD49203.1"/>
    <property type="molecule type" value="Genomic_DNA"/>
</dbReference>
<name>A0A1G6V738_9ACTN</name>
<accession>A0A1G6V738</accession>
<sequence>MSPPLPDVPRRDRGPHALIALSGEIDLTTIPLVRSALVQCLGDHTRTVDIDLSAVTFCDVSGLNLFLEMAQLAGRSGALMRLHQPPRSLVRVTEITGSGFLLHFVRPGPGPSHDVPAAVEGVL</sequence>
<dbReference type="CDD" id="cd07043">
    <property type="entry name" value="STAS_anti-anti-sigma_factors"/>
    <property type="match status" value="1"/>
</dbReference>
<dbReference type="AlphaFoldDB" id="A0A1G6V738"/>
<proteinExistence type="predicted"/>
<dbReference type="InterPro" id="IPR002645">
    <property type="entry name" value="STAS_dom"/>
</dbReference>
<dbReference type="Gene3D" id="3.30.750.24">
    <property type="entry name" value="STAS domain"/>
    <property type="match status" value="1"/>
</dbReference>
<dbReference type="STRING" id="67344.SAMN05216505_108136"/>
<reference evidence="3" key="1">
    <citation type="submission" date="2016-10" db="EMBL/GenBank/DDBJ databases">
        <authorList>
            <person name="Varghese N."/>
            <person name="Submissions S."/>
        </authorList>
    </citation>
    <scope>NUCLEOTIDE SEQUENCE [LARGE SCALE GENOMIC DNA]</scope>
    <source>
        <strain evidence="3">CGMCC 4.3504</strain>
    </source>
</reference>
<evidence type="ECO:0000259" key="1">
    <source>
        <dbReference type="PROSITE" id="PS50801"/>
    </source>
</evidence>
<dbReference type="PANTHER" id="PTHR33495:SF2">
    <property type="entry name" value="ANTI-SIGMA FACTOR ANTAGONIST TM_1081-RELATED"/>
    <property type="match status" value="1"/>
</dbReference>
<dbReference type="Proteomes" id="UP000182100">
    <property type="component" value="Unassembled WGS sequence"/>
</dbReference>
<dbReference type="InterPro" id="IPR058548">
    <property type="entry name" value="MlaB-like_STAS"/>
</dbReference>
<dbReference type="SUPFAM" id="SSF52091">
    <property type="entry name" value="SpoIIaa-like"/>
    <property type="match status" value="1"/>
</dbReference>
<evidence type="ECO:0000313" key="3">
    <source>
        <dbReference type="Proteomes" id="UP000182100"/>
    </source>
</evidence>
<dbReference type="RefSeq" id="WP_055572260.1">
    <property type="nucleotide sequence ID" value="NZ_FMZK01000008.1"/>
</dbReference>
<feature type="domain" description="STAS" evidence="1">
    <location>
        <begin position="18"/>
        <end position="97"/>
    </location>
</feature>
<protein>
    <submittedName>
        <fullName evidence="2">Anti-anti-sigma factor</fullName>
    </submittedName>
</protein>
<dbReference type="InterPro" id="IPR036513">
    <property type="entry name" value="STAS_dom_sf"/>
</dbReference>
<organism evidence="2 3">
    <name type="scientific">Streptomyces prasinopilosus</name>
    <dbReference type="NCBI Taxonomy" id="67344"/>
    <lineage>
        <taxon>Bacteria</taxon>
        <taxon>Bacillati</taxon>
        <taxon>Actinomycetota</taxon>
        <taxon>Actinomycetes</taxon>
        <taxon>Kitasatosporales</taxon>
        <taxon>Streptomycetaceae</taxon>
        <taxon>Streptomyces</taxon>
    </lineage>
</organism>
<keyword evidence="3" id="KW-1185">Reference proteome</keyword>
<dbReference type="PANTHER" id="PTHR33495">
    <property type="entry name" value="ANTI-SIGMA FACTOR ANTAGONIST TM_1081-RELATED-RELATED"/>
    <property type="match status" value="1"/>
</dbReference>